<evidence type="ECO:0000256" key="1">
    <source>
        <dbReference type="ARBA" id="ARBA00004328"/>
    </source>
</evidence>
<accession>A0A672IQN6</accession>
<feature type="domain" description="Sushi" evidence="6">
    <location>
        <begin position="191"/>
        <end position="254"/>
    </location>
</feature>
<feature type="domain" description="Sushi" evidence="6">
    <location>
        <begin position="67"/>
        <end position="128"/>
    </location>
</feature>
<evidence type="ECO:0000259" key="6">
    <source>
        <dbReference type="PROSITE" id="PS50923"/>
    </source>
</evidence>
<sequence length="416" mass="46568">GIVSSLQQTTRPCTVDTEAKSKHNIQFKYSLQNKLYLHHNDEVEFVCKSGRPAQGSHMRGRCLDGEILCSKVPDIPHGHVSEETKKSEYQEGDVIHFSCDAGYIADLTSKYVCTSEGWLVIRRGTCYSCATLPDVPDAHVAEETRRDEYREGDVVHFTCDLGHSSELIIKYLCTSEGWLAVRRGSCNLTASSCEFPPAPEDLRIKGLPENQSPIRPDHILTFSCDGPGKYLLGSSVLICGRDGQWNNPFPSCTGNDQGVEMEEGTDLVRHERIANILKCSLNLIVFLFCHHFADSMCGSPPSLPGADTIGPVKEHYRHGEKIHYMCHNYHIVEGAEFKTCISGEWTGHSRCLKPCVVEGEAMINRSIKFKYSRFPTKMYLSHNDEVAFICARGRHGNALEMRQRCVDGVLHLPSCR</sequence>
<dbReference type="Proteomes" id="UP000472267">
    <property type="component" value="Chromosome 23"/>
</dbReference>
<dbReference type="InterPro" id="IPR000436">
    <property type="entry name" value="Sushi_SCR_CCP_dom"/>
</dbReference>
<reference evidence="7" key="2">
    <citation type="submission" date="2025-08" db="UniProtKB">
        <authorList>
            <consortium name="Ensembl"/>
        </authorList>
    </citation>
    <scope>IDENTIFICATION</scope>
</reference>
<dbReference type="OMA" id="PQCKEAC"/>
<dbReference type="PANTHER" id="PTHR45785:SF2">
    <property type="entry name" value="COMPLEMENT FACTOR H-RELATED"/>
    <property type="match status" value="1"/>
</dbReference>
<keyword evidence="2 5" id="KW-0768">Sushi</keyword>
<evidence type="ECO:0000313" key="7">
    <source>
        <dbReference type="Ensembl" id="ENSSFAP00005044161.1"/>
    </source>
</evidence>
<evidence type="ECO:0000256" key="4">
    <source>
        <dbReference type="ARBA" id="ARBA00023157"/>
    </source>
</evidence>
<proteinExistence type="predicted"/>
<comment type="caution">
    <text evidence="5">Lacks conserved residue(s) required for the propagation of feature annotation.</text>
</comment>
<dbReference type="PANTHER" id="PTHR45785">
    <property type="entry name" value="COMPLEMENT FACTOR H-RELATED"/>
    <property type="match status" value="1"/>
</dbReference>
<keyword evidence="4 5" id="KW-1015">Disulfide bond</keyword>
<dbReference type="Ensembl" id="ENSSFAT00005045718.1">
    <property type="protein sequence ID" value="ENSSFAP00005044161.1"/>
    <property type="gene ID" value="ENSSFAG00005021741.1"/>
</dbReference>
<dbReference type="CDD" id="cd00033">
    <property type="entry name" value="CCP"/>
    <property type="match status" value="3"/>
</dbReference>
<feature type="disulfide bond" evidence="5">
    <location>
        <begin position="297"/>
        <end position="340"/>
    </location>
</feature>
<keyword evidence="3" id="KW-0732">Signal</keyword>
<dbReference type="Pfam" id="PF00084">
    <property type="entry name" value="Sushi"/>
    <property type="match status" value="3"/>
</dbReference>
<dbReference type="InterPro" id="IPR051503">
    <property type="entry name" value="ComplSys_Reg/VirEntry_Med"/>
</dbReference>
<comment type="subcellular location">
    <subcellularLocation>
        <location evidence="1">Virion</location>
    </subcellularLocation>
</comment>
<evidence type="ECO:0000256" key="5">
    <source>
        <dbReference type="PROSITE-ProRule" id="PRU00302"/>
    </source>
</evidence>
<dbReference type="SMART" id="SM00032">
    <property type="entry name" value="CCP"/>
    <property type="match status" value="4"/>
</dbReference>
<dbReference type="SUPFAM" id="SSF57535">
    <property type="entry name" value="Complement control module/SCR domain"/>
    <property type="match status" value="6"/>
</dbReference>
<dbReference type="InterPro" id="IPR035976">
    <property type="entry name" value="Sushi/SCR/CCP_sf"/>
</dbReference>
<dbReference type="PROSITE" id="PS50923">
    <property type="entry name" value="SUSHI"/>
    <property type="match status" value="3"/>
</dbReference>
<protein>
    <recommendedName>
        <fullName evidence="6">Sushi domain-containing protein</fullName>
    </recommendedName>
</protein>
<evidence type="ECO:0000256" key="2">
    <source>
        <dbReference type="ARBA" id="ARBA00022659"/>
    </source>
</evidence>
<dbReference type="InParanoid" id="A0A672IQN6"/>
<dbReference type="Gene3D" id="2.10.70.10">
    <property type="entry name" value="Complement Module, domain 1"/>
    <property type="match status" value="5"/>
</dbReference>
<name>A0A672IQN6_SALFA</name>
<evidence type="ECO:0000313" key="8">
    <source>
        <dbReference type="Proteomes" id="UP000472267"/>
    </source>
</evidence>
<dbReference type="AlphaFoldDB" id="A0A672IQN6"/>
<reference evidence="7" key="3">
    <citation type="submission" date="2025-09" db="UniProtKB">
        <authorList>
            <consortium name="Ensembl"/>
        </authorList>
    </citation>
    <scope>IDENTIFICATION</scope>
</reference>
<keyword evidence="8" id="KW-1185">Reference proteome</keyword>
<evidence type="ECO:0000256" key="3">
    <source>
        <dbReference type="ARBA" id="ARBA00022729"/>
    </source>
</evidence>
<feature type="disulfide bond" evidence="5">
    <location>
        <begin position="99"/>
        <end position="126"/>
    </location>
</feature>
<organism evidence="7 8">
    <name type="scientific">Salarias fasciatus</name>
    <name type="common">Jewelled blenny</name>
    <name type="synonym">Blennius fasciatus</name>
    <dbReference type="NCBI Taxonomy" id="181472"/>
    <lineage>
        <taxon>Eukaryota</taxon>
        <taxon>Metazoa</taxon>
        <taxon>Chordata</taxon>
        <taxon>Craniata</taxon>
        <taxon>Vertebrata</taxon>
        <taxon>Euteleostomi</taxon>
        <taxon>Actinopterygii</taxon>
        <taxon>Neopterygii</taxon>
        <taxon>Teleostei</taxon>
        <taxon>Neoteleostei</taxon>
        <taxon>Acanthomorphata</taxon>
        <taxon>Ovalentaria</taxon>
        <taxon>Blenniimorphae</taxon>
        <taxon>Blenniiformes</taxon>
        <taxon>Blennioidei</taxon>
        <taxon>Blenniidae</taxon>
        <taxon>Salariinae</taxon>
        <taxon>Salarias</taxon>
    </lineage>
</organism>
<reference evidence="7" key="1">
    <citation type="submission" date="2019-06" db="EMBL/GenBank/DDBJ databases">
        <authorList>
            <consortium name="Wellcome Sanger Institute Data Sharing"/>
        </authorList>
    </citation>
    <scope>NUCLEOTIDE SEQUENCE [LARGE SCALE GENOMIC DNA]</scope>
</reference>
<feature type="domain" description="Sushi" evidence="6">
    <location>
        <begin position="295"/>
        <end position="353"/>
    </location>
</feature>